<accession>A0A174BCV9</accession>
<dbReference type="OrthoDB" id="9943122at2"/>
<protein>
    <submittedName>
        <fullName evidence="1">Uncharacterized protein</fullName>
    </submittedName>
</protein>
<organism evidence="1 2">
    <name type="scientific">Clostridium disporicum</name>
    <dbReference type="NCBI Taxonomy" id="84024"/>
    <lineage>
        <taxon>Bacteria</taxon>
        <taxon>Bacillati</taxon>
        <taxon>Bacillota</taxon>
        <taxon>Clostridia</taxon>
        <taxon>Eubacteriales</taxon>
        <taxon>Clostridiaceae</taxon>
        <taxon>Clostridium</taxon>
    </lineage>
</organism>
<dbReference type="Proteomes" id="UP000095558">
    <property type="component" value="Unassembled WGS sequence"/>
</dbReference>
<name>A0A174BCV9_9CLOT</name>
<sequence>MYDLITNNFQGTNITIALTGLPIVITGEVIGGDGSIITLRLRDGSSVYIESSLIAFFY</sequence>
<dbReference type="EMBL" id="CYZV01000032">
    <property type="protein sequence ID" value="CUO57971.1"/>
    <property type="molecule type" value="Genomic_DNA"/>
</dbReference>
<proteinExistence type="predicted"/>
<dbReference type="GeneID" id="83013653"/>
<evidence type="ECO:0000313" key="2">
    <source>
        <dbReference type="Proteomes" id="UP000095558"/>
    </source>
</evidence>
<gene>
    <name evidence="1" type="ORF">ERS852470_02747</name>
</gene>
<dbReference type="RefSeq" id="WP_156327476.1">
    <property type="nucleotide sequence ID" value="NZ_CYYT01000008.1"/>
</dbReference>
<dbReference type="AlphaFoldDB" id="A0A174BCV9"/>
<reference evidence="1 2" key="1">
    <citation type="submission" date="2015-09" db="EMBL/GenBank/DDBJ databases">
        <authorList>
            <consortium name="Pathogen Informatics"/>
        </authorList>
    </citation>
    <scope>NUCLEOTIDE SEQUENCE [LARGE SCALE GENOMIC DNA]</scope>
    <source>
        <strain evidence="1 2">2789STDY5834855</strain>
    </source>
</reference>
<evidence type="ECO:0000313" key="1">
    <source>
        <dbReference type="EMBL" id="CUO57971.1"/>
    </source>
</evidence>